<dbReference type="FunFam" id="3.30.300.110:FF:000001">
    <property type="entry name" value="tRNA (guanine(37)-N1)-methyltransferase"/>
    <property type="match status" value="1"/>
</dbReference>
<comment type="subunit">
    <text evidence="3">Interacts with the 40S ribosomal subunit.</text>
</comment>
<dbReference type="SUPFAM" id="SSF53335">
    <property type="entry name" value="S-adenosyl-L-methionine-dependent methyltransferases"/>
    <property type="match status" value="1"/>
</dbReference>
<keyword evidence="4 12" id="KW-0963">Cytoplasm</keyword>
<evidence type="ECO:0000256" key="10">
    <source>
        <dbReference type="ARBA" id="ARBA00023242"/>
    </source>
</evidence>
<evidence type="ECO:0000256" key="5">
    <source>
        <dbReference type="ARBA" id="ARBA00022603"/>
    </source>
</evidence>
<comment type="caution">
    <text evidence="15">The sequence shown here is derived from an EMBL/GenBank/DDBJ whole genome shotgun (WGS) entry which is preliminary data.</text>
</comment>
<keyword evidence="5 12" id="KW-0489">Methyltransferase</keyword>
<dbReference type="PANTHER" id="PTHR23245:SF36">
    <property type="entry name" value="TRNA (GUANINE(37)-N1)-METHYLTRANSFERASE"/>
    <property type="match status" value="1"/>
</dbReference>
<gene>
    <name evidence="12" type="primary">TRM5</name>
    <name evidence="15" type="ORF">B0A49_04294</name>
</gene>
<dbReference type="InterPro" id="IPR029063">
    <property type="entry name" value="SAM-dependent_MTases_sf"/>
</dbReference>
<dbReference type="Gene3D" id="3.30.300.110">
    <property type="entry name" value="Met-10+ protein-like domains"/>
    <property type="match status" value="1"/>
</dbReference>
<dbReference type="InterPro" id="IPR036877">
    <property type="entry name" value="SUI1_dom_sf"/>
</dbReference>
<evidence type="ECO:0000256" key="3">
    <source>
        <dbReference type="ARBA" id="ARBA00011742"/>
    </source>
</evidence>
<evidence type="ECO:0000259" key="13">
    <source>
        <dbReference type="PROSITE" id="PS50296"/>
    </source>
</evidence>
<dbReference type="InterPro" id="IPR046447">
    <property type="entry name" value="DENR_C"/>
</dbReference>
<dbReference type="Gene3D" id="3.40.50.150">
    <property type="entry name" value="Vaccinia Virus protein VP39"/>
    <property type="match status" value="1"/>
</dbReference>
<evidence type="ECO:0000256" key="2">
    <source>
        <dbReference type="ARBA" id="ARBA00009775"/>
    </source>
</evidence>
<keyword evidence="16" id="KW-1185">Reference proteome</keyword>
<evidence type="ECO:0000259" key="14">
    <source>
        <dbReference type="PROSITE" id="PS51684"/>
    </source>
</evidence>
<evidence type="ECO:0000256" key="4">
    <source>
        <dbReference type="ARBA" id="ARBA00022490"/>
    </source>
</evidence>
<comment type="subcellular location">
    <subcellularLocation>
        <location evidence="12">Mitochondrion matrix</location>
    </subcellularLocation>
    <subcellularLocation>
        <location evidence="12">Nucleus</location>
    </subcellularLocation>
    <subcellularLocation>
        <location evidence="12">Cytoplasm</location>
    </subcellularLocation>
    <text evidence="12">Predominantly in the mitochondria and in the nucleus.</text>
</comment>
<name>A0A4U0X5D3_9PEZI</name>
<dbReference type="GO" id="GO:0005634">
    <property type="term" value="C:nucleus"/>
    <property type="evidence" value="ECO:0007669"/>
    <property type="project" value="UniProtKB-SubCell"/>
</dbReference>
<dbReference type="CDD" id="cd11607">
    <property type="entry name" value="DENR_C"/>
    <property type="match status" value="1"/>
</dbReference>
<dbReference type="GO" id="GO:0052906">
    <property type="term" value="F:tRNA (guanine(37)-N1)-methyltransferase activity"/>
    <property type="evidence" value="ECO:0007669"/>
    <property type="project" value="UniProtKB-UniRule"/>
</dbReference>
<evidence type="ECO:0000256" key="1">
    <source>
        <dbReference type="ARBA" id="ARBA00007514"/>
    </source>
</evidence>
<evidence type="ECO:0000313" key="15">
    <source>
        <dbReference type="EMBL" id="TKA71650.1"/>
    </source>
</evidence>
<comment type="similarity">
    <text evidence="12">Belongs to the TRM5 / TYW2 family.</text>
</comment>
<dbReference type="GO" id="GO:0070901">
    <property type="term" value="P:mitochondrial tRNA methylation"/>
    <property type="evidence" value="ECO:0007669"/>
    <property type="project" value="TreeGrafter"/>
</dbReference>
<dbReference type="STRING" id="331657.A0A4U0X5D3"/>
<evidence type="ECO:0000256" key="11">
    <source>
        <dbReference type="ARBA" id="ARBA00047783"/>
    </source>
</evidence>
<feature type="domain" description="SUI1" evidence="13">
    <location>
        <begin position="467"/>
        <end position="541"/>
    </location>
</feature>
<dbReference type="InterPro" id="IPR056743">
    <property type="entry name" value="TRM5-TYW2-like_MTfase"/>
</dbReference>
<organism evidence="15 16">
    <name type="scientific">Cryomyces minteri</name>
    <dbReference type="NCBI Taxonomy" id="331657"/>
    <lineage>
        <taxon>Eukaryota</taxon>
        <taxon>Fungi</taxon>
        <taxon>Dikarya</taxon>
        <taxon>Ascomycota</taxon>
        <taxon>Pezizomycotina</taxon>
        <taxon>Dothideomycetes</taxon>
        <taxon>Dothideomycetes incertae sedis</taxon>
        <taxon>Cryomyces</taxon>
    </lineage>
</organism>
<dbReference type="GO" id="GO:0002939">
    <property type="term" value="P:tRNA N1-guanine methylation"/>
    <property type="evidence" value="ECO:0007669"/>
    <property type="project" value="TreeGrafter"/>
</dbReference>
<dbReference type="InterPro" id="IPR056744">
    <property type="entry name" value="TRM5/TYW2-like_N"/>
</dbReference>
<dbReference type="GO" id="GO:0003743">
    <property type="term" value="F:translation initiation factor activity"/>
    <property type="evidence" value="ECO:0007669"/>
    <property type="project" value="InterPro"/>
</dbReference>
<evidence type="ECO:0000256" key="12">
    <source>
        <dbReference type="HAMAP-Rule" id="MF_03152"/>
    </source>
</evidence>
<dbReference type="InterPro" id="IPR025792">
    <property type="entry name" value="tRNA_Gua_MeTrfase_euk"/>
</dbReference>
<protein>
    <recommendedName>
        <fullName evidence="12">tRNA (guanine(37)-N1)-methyltransferase</fullName>
        <ecNumber evidence="12">2.1.1.228</ecNumber>
    </recommendedName>
    <alternativeName>
        <fullName evidence="12">M1G-methyltransferase</fullName>
    </alternativeName>
    <alternativeName>
        <fullName evidence="12">tRNA [GM37] methyltransferase</fullName>
    </alternativeName>
    <alternativeName>
        <fullName evidence="12">tRNA methyltransferase 5</fullName>
    </alternativeName>
</protein>
<feature type="binding site" evidence="12">
    <location>
        <position position="234"/>
    </location>
    <ligand>
        <name>S-adenosyl-L-methionine</name>
        <dbReference type="ChEBI" id="CHEBI:59789"/>
    </ligand>
</feature>
<comment type="subunit">
    <text evidence="12">Monomer.</text>
</comment>
<dbReference type="Pfam" id="PF01253">
    <property type="entry name" value="SUI1"/>
    <property type="match status" value="1"/>
</dbReference>
<comment type="catalytic activity">
    <reaction evidence="11 12">
        <text>guanosine(37) in tRNA + S-adenosyl-L-methionine = N(1)-methylguanosine(37) in tRNA + S-adenosyl-L-homocysteine + H(+)</text>
        <dbReference type="Rhea" id="RHEA:36899"/>
        <dbReference type="Rhea" id="RHEA-COMP:10145"/>
        <dbReference type="Rhea" id="RHEA-COMP:10147"/>
        <dbReference type="ChEBI" id="CHEBI:15378"/>
        <dbReference type="ChEBI" id="CHEBI:57856"/>
        <dbReference type="ChEBI" id="CHEBI:59789"/>
        <dbReference type="ChEBI" id="CHEBI:73542"/>
        <dbReference type="ChEBI" id="CHEBI:74269"/>
        <dbReference type="EC" id="2.1.1.228"/>
    </reaction>
</comment>
<accession>A0A4U0X5D3</accession>
<comment type="caution">
    <text evidence="12">Lacks conserved residue(s) required for the propagation of feature annotation.</text>
</comment>
<comment type="similarity">
    <text evidence="2">Belongs to the class I-like SAM-binding methyltransferase superfamily. TRM5/TYW2 family.</text>
</comment>
<dbReference type="Pfam" id="PF02475">
    <property type="entry name" value="TRM5-TYW2_MTfase"/>
    <property type="match status" value="1"/>
</dbReference>
<dbReference type="Proteomes" id="UP000308768">
    <property type="component" value="Unassembled WGS sequence"/>
</dbReference>
<keyword evidence="9 12" id="KW-0496">Mitochondrion</keyword>
<reference evidence="15 16" key="1">
    <citation type="submission" date="2017-03" db="EMBL/GenBank/DDBJ databases">
        <title>Genomes of endolithic fungi from Antarctica.</title>
        <authorList>
            <person name="Coleine C."/>
            <person name="Masonjones S."/>
            <person name="Stajich J.E."/>
        </authorList>
    </citation>
    <scope>NUCLEOTIDE SEQUENCE [LARGE SCALE GENOMIC DNA]</scope>
    <source>
        <strain evidence="15 16">CCFEE 5187</strain>
    </source>
</reference>
<keyword evidence="6 12" id="KW-0808">Transferase</keyword>
<feature type="domain" description="SAM-dependent methyltransferase TRM5/TYW2-type" evidence="14">
    <location>
        <begin position="143"/>
        <end position="487"/>
    </location>
</feature>
<feature type="binding site" evidence="12">
    <location>
        <begin position="272"/>
        <end position="273"/>
    </location>
    <ligand>
        <name>S-adenosyl-L-methionine</name>
        <dbReference type="ChEBI" id="CHEBI:59789"/>
    </ligand>
</feature>
<evidence type="ECO:0000256" key="7">
    <source>
        <dbReference type="ARBA" id="ARBA00022691"/>
    </source>
</evidence>
<comment type="similarity">
    <text evidence="1">Belongs to the DENR family.</text>
</comment>
<keyword evidence="8 12" id="KW-0819">tRNA processing</keyword>
<dbReference type="PANTHER" id="PTHR23245">
    <property type="entry name" value="TRNA METHYLTRANSFERASE"/>
    <property type="match status" value="1"/>
</dbReference>
<dbReference type="Pfam" id="PF25133">
    <property type="entry name" value="TYW2_N_2"/>
    <property type="match status" value="1"/>
</dbReference>
<keyword evidence="7 12" id="KW-0949">S-adenosyl-L-methionine</keyword>
<feature type="binding site" evidence="12">
    <location>
        <position position="355"/>
    </location>
    <ligand>
        <name>S-adenosyl-L-methionine</name>
        <dbReference type="ChEBI" id="CHEBI:59789"/>
    </ligand>
</feature>
<dbReference type="HAMAP" id="MF_03152">
    <property type="entry name" value="TRM5"/>
    <property type="match status" value="1"/>
</dbReference>
<evidence type="ECO:0000256" key="8">
    <source>
        <dbReference type="ARBA" id="ARBA00022694"/>
    </source>
</evidence>
<dbReference type="EC" id="2.1.1.228" evidence="12"/>
<proteinExistence type="inferred from homology"/>
<dbReference type="InterPro" id="IPR030382">
    <property type="entry name" value="MeTrfase_TRM5/TYW2"/>
</dbReference>
<dbReference type="EMBL" id="NAJN01000551">
    <property type="protein sequence ID" value="TKA71650.1"/>
    <property type="molecule type" value="Genomic_DNA"/>
</dbReference>
<comment type="function">
    <text evidence="12">Specifically methylates the N1 position of guanosine-37 in various cytoplasmic and mitochondrial tRNAs. Methylation is not dependent on the nature of the nucleoside 5' of the target nucleoside. This is the first step in the biosynthesis of wybutosine (yW), a modified base adjacent to the anticodon of tRNAs and required for accurate decoding.</text>
</comment>
<evidence type="ECO:0000313" key="16">
    <source>
        <dbReference type="Proteomes" id="UP000308768"/>
    </source>
</evidence>
<dbReference type="OrthoDB" id="408788at2759"/>
<dbReference type="SUPFAM" id="SSF55159">
    <property type="entry name" value="eIF1-like"/>
    <property type="match status" value="1"/>
</dbReference>
<evidence type="ECO:0000256" key="9">
    <source>
        <dbReference type="ARBA" id="ARBA00023128"/>
    </source>
</evidence>
<dbReference type="PROSITE" id="PS50296">
    <property type="entry name" value="SUI1"/>
    <property type="match status" value="1"/>
</dbReference>
<evidence type="ECO:0000256" key="6">
    <source>
        <dbReference type="ARBA" id="ARBA00022679"/>
    </source>
</evidence>
<keyword evidence="10 12" id="KW-0539">Nucleus</keyword>
<dbReference type="AlphaFoldDB" id="A0A4U0X5D3"/>
<dbReference type="GO" id="GO:0005759">
    <property type="term" value="C:mitochondrial matrix"/>
    <property type="evidence" value="ECO:0007669"/>
    <property type="project" value="UniProtKB-SubCell"/>
</dbReference>
<dbReference type="PROSITE" id="PS51684">
    <property type="entry name" value="SAM_MT_TRM5_TYW2"/>
    <property type="match status" value="1"/>
</dbReference>
<sequence length="561" mass="63154">MFAEADSMFRPPINRAMRTLDRSFFKQTIPISAARIYDNKNISKYRTALEQSKDVLEVERIITIRPDPVAAYANNNGKCLLLKPEVKHDDSSTWSAKLRDSVKAEGVGVVPYELELDYKYWTYHDIISAILPENELGEIPSGFSIVGHVAHLNLRDQYLPYKHLIAEIIMDKNPNIKTVINKIDDVGEESEYRTFNYELLAGSGDMNVEIKEEDCIFHFNYAKVYWNSRLNTEHRRLVALFKEGDAVCDVMAGIGPFAVPAGKKGVFVWANDLNPDSYNSLEDAIKRNKVERYVRPFNENGHNFIRTATASLFHTHHTVRIFAKRPRGAVKFDLRTATPDKVLIQPRVFNHYVMNLPASAITFLPSFIGLYANVERSLLTNPEGSLQMPLVHVYTFSTKSEDNVGPSIQICKEISRQLELDVDEEITPQTPETAVWDKRAAKDAQKKAAKADAAEARDAEKKASSKVLIKRVERNKRKYVTAVSGLEAHGLDLKKVAKDFGKKFATGSSVTDLPSAGPGGKEITVQGDLSDDIYDYIVENYTAVPEDNIECIEDKKKKASS</sequence>
<dbReference type="InterPro" id="IPR001950">
    <property type="entry name" value="SUI1"/>
</dbReference>